<dbReference type="InterPro" id="IPR029045">
    <property type="entry name" value="ClpP/crotonase-like_dom_sf"/>
</dbReference>
<dbReference type="InterPro" id="IPR001753">
    <property type="entry name" value="Enoyl-CoA_hydra/iso"/>
</dbReference>
<dbReference type="Gene3D" id="1.10.12.10">
    <property type="entry name" value="Lyase 2-enoyl-coa Hydratase, Chain A, domain 2"/>
    <property type="match status" value="1"/>
</dbReference>
<keyword evidence="4" id="KW-1185">Reference proteome</keyword>
<evidence type="ECO:0000313" key="3">
    <source>
        <dbReference type="EMBL" id="KAG0284812.1"/>
    </source>
</evidence>
<dbReference type="CDD" id="cd06558">
    <property type="entry name" value="crotonase-like"/>
    <property type="match status" value="1"/>
</dbReference>
<dbReference type="PANTHER" id="PTHR11941:SF171">
    <property type="entry name" value="SD19268P"/>
    <property type="match status" value="1"/>
</dbReference>
<organism evidence="3 4">
    <name type="scientific">Linnemannia gamsii</name>
    <dbReference type="NCBI Taxonomy" id="64522"/>
    <lineage>
        <taxon>Eukaryota</taxon>
        <taxon>Fungi</taxon>
        <taxon>Fungi incertae sedis</taxon>
        <taxon>Mucoromycota</taxon>
        <taxon>Mortierellomycotina</taxon>
        <taxon>Mortierellomycetes</taxon>
        <taxon>Mortierellales</taxon>
        <taxon>Mortierellaceae</taxon>
        <taxon>Linnemannia</taxon>
    </lineage>
</organism>
<keyword evidence="2" id="KW-0456">Lyase</keyword>
<protein>
    <submittedName>
        <fullName evidence="3">Uncharacterized protein</fullName>
    </submittedName>
</protein>
<comment type="caution">
    <text evidence="3">The sequence shown here is derived from an EMBL/GenBank/DDBJ whole genome shotgun (WGS) entry which is preliminary data.</text>
</comment>
<proteinExistence type="inferred from homology"/>
<dbReference type="InterPro" id="IPR014748">
    <property type="entry name" value="Enoyl-CoA_hydra_C"/>
</dbReference>
<evidence type="ECO:0000256" key="2">
    <source>
        <dbReference type="ARBA" id="ARBA00023239"/>
    </source>
</evidence>
<dbReference type="Proteomes" id="UP001194696">
    <property type="component" value="Unassembled WGS sequence"/>
</dbReference>
<reference evidence="3 4" key="1">
    <citation type="journal article" date="2020" name="Fungal Divers.">
        <title>Resolving the Mortierellaceae phylogeny through synthesis of multi-gene phylogenetics and phylogenomics.</title>
        <authorList>
            <person name="Vandepol N."/>
            <person name="Liber J."/>
            <person name="Desiro A."/>
            <person name="Na H."/>
            <person name="Kennedy M."/>
            <person name="Barry K."/>
            <person name="Grigoriev I.V."/>
            <person name="Miller A.N."/>
            <person name="O'Donnell K."/>
            <person name="Stajich J.E."/>
            <person name="Bonito G."/>
        </authorList>
    </citation>
    <scope>NUCLEOTIDE SEQUENCE [LARGE SCALE GENOMIC DNA]</scope>
    <source>
        <strain evidence="3 4">AD045</strain>
    </source>
</reference>
<name>A0ABQ7JTE8_9FUNG</name>
<dbReference type="Gene3D" id="3.90.226.10">
    <property type="entry name" value="2-enoyl-CoA Hydratase, Chain A, domain 1"/>
    <property type="match status" value="1"/>
</dbReference>
<accession>A0ABQ7JTE8</accession>
<evidence type="ECO:0000256" key="1">
    <source>
        <dbReference type="ARBA" id="ARBA00005254"/>
    </source>
</evidence>
<evidence type="ECO:0000313" key="4">
    <source>
        <dbReference type="Proteomes" id="UP001194696"/>
    </source>
</evidence>
<dbReference type="EMBL" id="JAAAIM010000729">
    <property type="protein sequence ID" value="KAG0284812.1"/>
    <property type="molecule type" value="Genomic_DNA"/>
</dbReference>
<gene>
    <name evidence="3" type="ORF">BGZ96_010845</name>
</gene>
<dbReference type="SUPFAM" id="SSF52096">
    <property type="entry name" value="ClpP/crotonase"/>
    <property type="match status" value="1"/>
</dbReference>
<dbReference type="Pfam" id="PF00378">
    <property type="entry name" value="ECH_1"/>
    <property type="match status" value="1"/>
</dbReference>
<comment type="similarity">
    <text evidence="1">Belongs to the enoyl-CoA hydratase/isomerase family.</text>
</comment>
<sequence length="293" mass="32131">MLRTFLARSCQPQRIITRAVAPSAPSGIRFIATTSQPATHAEGKDCYLERLTGDDQGIAVLNFNRPKAFNALSRKFVGEFREALQELRYDNDARVVIIRSLVEGAFCAGADLRERSTMNMTEVRQFLTSLRDSFRELETLPIPTIAVIDGAALGGGGNKKVKIGLVETKLAIIPGAGGTQRLPRLIGIPKAKELIFSSKILNSAAAKDYGILNHAVTEESGYNKALEVAREILPMGPLAIRMAKTAIDKGTQFEIDSGLEYEQACYAQIMPSEDRLEGLASFREKRKPVYKGK</sequence>
<dbReference type="PANTHER" id="PTHR11941">
    <property type="entry name" value="ENOYL-COA HYDRATASE-RELATED"/>
    <property type="match status" value="1"/>
</dbReference>